<dbReference type="VEuPathDB" id="FungiDB:RhiirA1_463389"/>
<evidence type="ECO:0000313" key="1">
    <source>
        <dbReference type="EMBL" id="PKB97504.1"/>
    </source>
</evidence>
<sequence>MGWNDNNILEILKQDIEYTPVTVNVGNYKIFVYNIGISSREKWCYAGYEFNDRELSAWQSMLNAVGATNITPWSREESQHQLWTKSPNGQADKAAFSTLYKRGFLTSIPKNMPNATRTFWTCFKQALANNKKGPDGKQRVLSIIANEFTYEELKQNLNVGQHTILESRKHARSIGYGAPTRKPIKYLQDTKKALWQRFSEEYPNGMCRTSFMMCLEGGQYVYRENLGGLCSTCNDCGYMVFEVMISAHITDELLKKRLLVKSQELRRYIRRQYSKEMEVTSNGIAVHNSCISHCIRHAFGACDLDHPVTCTKCESLFIFFEELKAAIGEQYSETLDEYQRKLIAWMAHHARKTYLNIHVRTNLEELDEEGAVIIVDYKMKILPQSSRETKTEFFGKRELMLIIGQWKEWYNIIPRKWVFLEAGEAKTAIDSHHAQISQAIKRYVKLGYDVNGGNDIEFAIKDIAGAHIANLNPNHDNDKAKLGTITGISNLQEWTWPTDEEKVGYIYACALPGIGEWKEWSLEKIEKIVKKQIIEKPNPTFTPHTQSTKQWTMSVSIDLTNLENVNNRTTETKSQLIFTSGWALKEKEKTHQRDPMKRMSPQVKHLLESMFHTGTANFRQKLTAQQMQEELLRRAELGEIEENDVPKVSTITNWISTFSCKWKEAMTLRSLEENEN</sequence>
<dbReference type="EMBL" id="LLXJ01003167">
    <property type="protein sequence ID" value="PKB97504.1"/>
    <property type="molecule type" value="Genomic_DNA"/>
</dbReference>
<proteinExistence type="predicted"/>
<evidence type="ECO:0000313" key="2">
    <source>
        <dbReference type="Proteomes" id="UP000232722"/>
    </source>
</evidence>
<gene>
    <name evidence="1" type="ORF">RhiirA5_384621</name>
</gene>
<accession>A0A2N0NSF1</accession>
<dbReference type="VEuPathDB" id="FungiDB:FUN_018397"/>
<dbReference type="VEuPathDB" id="FungiDB:FUN_023720"/>
<name>A0A2N0NSF1_9GLOM</name>
<dbReference type="VEuPathDB" id="FungiDB:RhiirFUN_013879"/>
<comment type="caution">
    <text evidence="1">The sequence shown here is derived from an EMBL/GenBank/DDBJ whole genome shotgun (WGS) entry which is preliminary data.</text>
</comment>
<dbReference type="Proteomes" id="UP000232722">
    <property type="component" value="Unassembled WGS sequence"/>
</dbReference>
<organism evidence="1 2">
    <name type="scientific">Rhizophagus irregularis</name>
    <dbReference type="NCBI Taxonomy" id="588596"/>
    <lineage>
        <taxon>Eukaryota</taxon>
        <taxon>Fungi</taxon>
        <taxon>Fungi incertae sedis</taxon>
        <taxon>Mucoromycota</taxon>
        <taxon>Glomeromycotina</taxon>
        <taxon>Glomeromycetes</taxon>
        <taxon>Glomerales</taxon>
        <taxon>Glomeraceae</taxon>
        <taxon>Rhizophagus</taxon>
    </lineage>
</organism>
<protein>
    <submittedName>
        <fullName evidence="1">Uncharacterized protein</fullName>
    </submittedName>
</protein>
<reference evidence="1 2" key="2">
    <citation type="submission" date="2017-09" db="EMBL/GenBank/DDBJ databases">
        <title>Extensive intraspecific genome diversity in a model arbuscular mycorrhizal fungus.</title>
        <authorList>
            <person name="Chen E.C."/>
            <person name="Morin E."/>
            <person name="Beaudet D."/>
            <person name="Noel J."/>
            <person name="Ndikumana S."/>
            <person name="Charron P."/>
            <person name="St-Onge C."/>
            <person name="Giorgi J."/>
            <person name="Grigoriev I.V."/>
            <person name="Roux C."/>
            <person name="Martin F.M."/>
            <person name="Corradi N."/>
        </authorList>
    </citation>
    <scope>NUCLEOTIDE SEQUENCE [LARGE SCALE GENOMIC DNA]</scope>
    <source>
        <strain evidence="1 2">A5</strain>
    </source>
</reference>
<reference evidence="1 2" key="1">
    <citation type="submission" date="2016-04" db="EMBL/GenBank/DDBJ databases">
        <title>Genome analyses suggest a sexual origin of heterokaryosis in a supposedly ancient asexual fungus.</title>
        <authorList>
            <person name="Ropars J."/>
            <person name="Sedzielewska K."/>
            <person name="Noel J."/>
            <person name="Charron P."/>
            <person name="Farinelli L."/>
            <person name="Marton T."/>
            <person name="Kruger M."/>
            <person name="Pelin A."/>
            <person name="Brachmann A."/>
            <person name="Corradi N."/>
        </authorList>
    </citation>
    <scope>NUCLEOTIDE SEQUENCE [LARGE SCALE GENOMIC DNA]</scope>
    <source>
        <strain evidence="1 2">A5</strain>
    </source>
</reference>
<dbReference type="AlphaFoldDB" id="A0A2N0NSF1"/>
<dbReference type="VEuPathDB" id="FungiDB:RhiirFUN_025243"/>